<accession>A0ABU3LFM2</accession>
<dbReference type="RefSeq" id="WP_349241658.1">
    <property type="nucleotide sequence ID" value="NZ_JAVTTO010000003.1"/>
</dbReference>
<feature type="domain" description="Cyclic nucleotide-binding" evidence="1">
    <location>
        <begin position="29"/>
        <end position="112"/>
    </location>
</feature>
<dbReference type="Proteomes" id="UP001257277">
    <property type="component" value="Unassembled WGS sequence"/>
</dbReference>
<evidence type="ECO:0000313" key="3">
    <source>
        <dbReference type="Proteomes" id="UP001257277"/>
    </source>
</evidence>
<dbReference type="Pfam" id="PF00027">
    <property type="entry name" value="cNMP_binding"/>
    <property type="match status" value="1"/>
</dbReference>
<sequence length="180" mass="21031">MQLQALHSLKQQLSKAAIWTEALEFNRWEYIKTAGTANTNLYFIEEGCARVYFSEDSDEHCLYFGHSGSLISALDSFLSEKPSSIVIQCINKTKVKVIHKKTFHHFIQNNNEASNLWQQVLTDLMQWHLEREKDLLINSPALRYERVLSRQPDLFQQIPHKYIASYLRMTPETLSRILNS</sequence>
<name>A0ABU3LFM2_9FLAO</name>
<evidence type="ECO:0000313" key="2">
    <source>
        <dbReference type="EMBL" id="MDT7832398.1"/>
    </source>
</evidence>
<dbReference type="Gene3D" id="2.60.120.10">
    <property type="entry name" value="Jelly Rolls"/>
    <property type="match status" value="1"/>
</dbReference>
<evidence type="ECO:0000259" key="1">
    <source>
        <dbReference type="PROSITE" id="PS50042"/>
    </source>
</evidence>
<dbReference type="EMBL" id="JAVTTO010000003">
    <property type="protein sequence ID" value="MDT7832398.1"/>
    <property type="molecule type" value="Genomic_DNA"/>
</dbReference>
<dbReference type="InterPro" id="IPR014710">
    <property type="entry name" value="RmlC-like_jellyroll"/>
</dbReference>
<keyword evidence="3" id="KW-1185">Reference proteome</keyword>
<protein>
    <submittedName>
        <fullName evidence="2">Crp/Fnr family transcriptional regulator</fullName>
    </submittedName>
</protein>
<reference evidence="2 3" key="1">
    <citation type="submission" date="2023-09" db="EMBL/GenBank/DDBJ databases">
        <title>Novel taxa isolated from Blanes Bay.</title>
        <authorList>
            <person name="Rey-Velasco X."/>
            <person name="Lucena T."/>
        </authorList>
    </citation>
    <scope>NUCLEOTIDE SEQUENCE [LARGE SCALE GENOMIC DNA]</scope>
    <source>
        <strain evidence="2 3">S356</strain>
    </source>
</reference>
<dbReference type="InterPro" id="IPR018490">
    <property type="entry name" value="cNMP-bd_dom_sf"/>
</dbReference>
<gene>
    <name evidence="2" type="ORF">RQM59_08405</name>
</gene>
<dbReference type="PROSITE" id="PS50042">
    <property type="entry name" value="CNMP_BINDING_3"/>
    <property type="match status" value="1"/>
</dbReference>
<dbReference type="SUPFAM" id="SSF51206">
    <property type="entry name" value="cAMP-binding domain-like"/>
    <property type="match status" value="1"/>
</dbReference>
<proteinExistence type="predicted"/>
<dbReference type="InterPro" id="IPR000595">
    <property type="entry name" value="cNMP-bd_dom"/>
</dbReference>
<organism evidence="2 3">
    <name type="scientific">Asprobacillus argus</name>
    <dbReference type="NCBI Taxonomy" id="3076534"/>
    <lineage>
        <taxon>Bacteria</taxon>
        <taxon>Pseudomonadati</taxon>
        <taxon>Bacteroidota</taxon>
        <taxon>Flavobacteriia</taxon>
        <taxon>Flavobacteriales</taxon>
        <taxon>Flavobacteriaceae</taxon>
        <taxon>Asprobacillus</taxon>
    </lineage>
</organism>
<comment type="caution">
    <text evidence="2">The sequence shown here is derived from an EMBL/GenBank/DDBJ whole genome shotgun (WGS) entry which is preliminary data.</text>
</comment>